<dbReference type="EMBL" id="MU070159">
    <property type="protein sequence ID" value="KAF5829448.1"/>
    <property type="molecule type" value="Genomic_DNA"/>
</dbReference>
<evidence type="ECO:0008006" key="4">
    <source>
        <dbReference type="Google" id="ProtNLM"/>
    </source>
</evidence>
<reference evidence="2" key="1">
    <citation type="submission" date="2017-08" db="EMBL/GenBank/DDBJ databases">
        <authorList>
            <person name="Polle J.E."/>
            <person name="Barry K."/>
            <person name="Cushman J."/>
            <person name="Schmutz J."/>
            <person name="Tran D."/>
            <person name="Hathwaick L.T."/>
            <person name="Yim W.C."/>
            <person name="Jenkins J."/>
            <person name="Mckie-Krisberg Z.M."/>
            <person name="Prochnik S."/>
            <person name="Lindquist E."/>
            <person name="Dockter R.B."/>
            <person name="Adam C."/>
            <person name="Molina H."/>
            <person name="Bunkerborg J."/>
            <person name="Jin E."/>
            <person name="Buchheim M."/>
            <person name="Magnuson J."/>
        </authorList>
    </citation>
    <scope>NUCLEOTIDE SEQUENCE</scope>
    <source>
        <strain evidence="2">CCAP 19/18</strain>
    </source>
</reference>
<feature type="compositionally biased region" description="Polar residues" evidence="1">
    <location>
        <begin position="63"/>
        <end position="81"/>
    </location>
</feature>
<proteinExistence type="predicted"/>
<feature type="compositionally biased region" description="Basic and acidic residues" evidence="1">
    <location>
        <begin position="141"/>
        <end position="154"/>
    </location>
</feature>
<feature type="compositionally biased region" description="Basic and acidic residues" evidence="1">
    <location>
        <begin position="220"/>
        <end position="231"/>
    </location>
</feature>
<evidence type="ECO:0000313" key="2">
    <source>
        <dbReference type="EMBL" id="KAF5829448.1"/>
    </source>
</evidence>
<keyword evidence="3" id="KW-1185">Reference proteome</keyword>
<dbReference type="Proteomes" id="UP000815325">
    <property type="component" value="Unassembled WGS sequence"/>
</dbReference>
<organism evidence="2 3">
    <name type="scientific">Dunaliella salina</name>
    <name type="common">Green alga</name>
    <name type="synonym">Protococcus salinus</name>
    <dbReference type="NCBI Taxonomy" id="3046"/>
    <lineage>
        <taxon>Eukaryota</taxon>
        <taxon>Viridiplantae</taxon>
        <taxon>Chlorophyta</taxon>
        <taxon>core chlorophytes</taxon>
        <taxon>Chlorophyceae</taxon>
        <taxon>CS clade</taxon>
        <taxon>Chlamydomonadales</taxon>
        <taxon>Dunaliellaceae</taxon>
        <taxon>Dunaliella</taxon>
    </lineage>
</organism>
<feature type="region of interest" description="Disordered" evidence="1">
    <location>
        <begin position="51"/>
        <end position="100"/>
    </location>
</feature>
<evidence type="ECO:0000313" key="3">
    <source>
        <dbReference type="Proteomes" id="UP000815325"/>
    </source>
</evidence>
<protein>
    <recommendedName>
        <fullName evidence="4">Encoded protein</fullName>
    </recommendedName>
</protein>
<evidence type="ECO:0000256" key="1">
    <source>
        <dbReference type="SAM" id="MobiDB-lite"/>
    </source>
</evidence>
<name>A0ABQ7G4B3_DUNSA</name>
<gene>
    <name evidence="2" type="ORF">DUNSADRAFT_16072</name>
</gene>
<sequence length="325" mass="35768">MATPCSKNVCALGGDYWADSYPEKTPTQAYCPPDACSAVKPSSSTKLTLFDQSARKIGPPQRLANNAKTPGSVQRPHQQHSAAKRIAEPGGTATKPRSHVKQIGARLNEEQENDLCRAFGAAVRVPSDPVQPQAHVAAKGTSEKPRYLPADDQKPSTPSMYDSIRRYEFVKRALEEATNREAGILNQQQIHTRLQGTEHPGISKGGPQVAKDVMPQPDKQQQRQRDQEQLGRTDMYAAVRPNKATREEIGGDKALTPVRRSARKPHKSEVQTEEDADAHNGRSVADLLESTKFCYTPNKELTPLIFGQDVECSKAHGTEGKQLRF</sequence>
<comment type="caution">
    <text evidence="2">The sequence shown here is derived from an EMBL/GenBank/DDBJ whole genome shotgun (WGS) entry which is preliminary data.</text>
</comment>
<accession>A0ABQ7G4B3</accession>
<feature type="region of interest" description="Disordered" evidence="1">
    <location>
        <begin position="197"/>
        <end position="283"/>
    </location>
</feature>
<feature type="region of interest" description="Disordered" evidence="1">
    <location>
        <begin position="129"/>
        <end position="161"/>
    </location>
</feature>